<reference evidence="1 2" key="1">
    <citation type="journal article" date="2020" name="ISME J.">
        <title>Comparative genomics reveals insights into cyanobacterial evolution and habitat adaptation.</title>
        <authorList>
            <person name="Chen M.Y."/>
            <person name="Teng W.K."/>
            <person name="Zhao L."/>
            <person name="Hu C.X."/>
            <person name="Zhou Y.K."/>
            <person name="Han B.P."/>
            <person name="Song L.R."/>
            <person name="Shu W.S."/>
        </authorList>
    </citation>
    <scope>NUCLEOTIDE SEQUENCE [LARGE SCALE GENOMIC DNA]</scope>
    <source>
        <strain evidence="1 2">FACHB-260</strain>
    </source>
</reference>
<accession>A0ABR8CPL1</accession>
<dbReference type="InterPro" id="IPR024747">
    <property type="entry name" value="Pyridox_Oxase-rel"/>
</dbReference>
<name>A0ABR8CPL1_9NOST</name>
<sequence length="223" mass="24559">MTQQKAPSQRTTVKRVPQRADYEHHTIYQILDEGLVCHVGFVADGQPFVIPTAYGRVEDTLYIHGSPASRMLRTLQQGIDVCVTVTLIDGLVLARSAFHHSMNYRSVVVFGKATLVENAEQKLTALKAFTDHVILGRWEKVRSPSRQELAGTIVLSLPLTEASAKIRTGSPLDDEADYQIPVWAGEIPLKLTAATPINDSRLDSSIQVPVNISNYTRPQTGVA</sequence>
<proteinExistence type="predicted"/>
<protein>
    <submittedName>
        <fullName evidence="1">Pyridoxamine 5'-phosphate oxidase family protein</fullName>
    </submittedName>
</protein>
<dbReference type="SUPFAM" id="SSF50475">
    <property type="entry name" value="FMN-binding split barrel"/>
    <property type="match status" value="1"/>
</dbReference>
<organism evidence="1 2">
    <name type="scientific">Anabaena subtropica FACHB-260</name>
    <dbReference type="NCBI Taxonomy" id="2692884"/>
    <lineage>
        <taxon>Bacteria</taxon>
        <taxon>Bacillati</taxon>
        <taxon>Cyanobacteriota</taxon>
        <taxon>Cyanophyceae</taxon>
        <taxon>Nostocales</taxon>
        <taxon>Nostocaceae</taxon>
        <taxon>Anabaena</taxon>
    </lineage>
</organism>
<gene>
    <name evidence="1" type="ORF">H6G18_11725</name>
</gene>
<evidence type="ECO:0000313" key="2">
    <source>
        <dbReference type="Proteomes" id="UP000607281"/>
    </source>
</evidence>
<dbReference type="InterPro" id="IPR012349">
    <property type="entry name" value="Split_barrel_FMN-bd"/>
</dbReference>
<dbReference type="RefSeq" id="WP_190407265.1">
    <property type="nucleotide sequence ID" value="NZ_JACJRF010000016.1"/>
</dbReference>
<dbReference type="EMBL" id="JACJRF010000016">
    <property type="protein sequence ID" value="MBD2344813.1"/>
    <property type="molecule type" value="Genomic_DNA"/>
</dbReference>
<dbReference type="Proteomes" id="UP000607281">
    <property type="component" value="Unassembled WGS sequence"/>
</dbReference>
<comment type="caution">
    <text evidence="1">The sequence shown here is derived from an EMBL/GenBank/DDBJ whole genome shotgun (WGS) entry which is preliminary data.</text>
</comment>
<keyword evidence="2" id="KW-1185">Reference proteome</keyword>
<dbReference type="Pfam" id="PF12900">
    <property type="entry name" value="Pyridox_ox_2"/>
    <property type="match status" value="1"/>
</dbReference>
<dbReference type="PANTHER" id="PTHR34071">
    <property type="entry name" value="5-NITROIMIDAZOLE ANTIBIOTICS RESISTANCE PROTEIN, NIMA-FAMILY-RELATED PROTEIN-RELATED"/>
    <property type="match status" value="1"/>
</dbReference>
<dbReference type="PANTHER" id="PTHR34071:SF2">
    <property type="entry name" value="FLAVIN-NUCLEOTIDE-BINDING PROTEIN"/>
    <property type="match status" value="1"/>
</dbReference>
<evidence type="ECO:0000313" key="1">
    <source>
        <dbReference type="EMBL" id="MBD2344813.1"/>
    </source>
</evidence>
<dbReference type="Gene3D" id="2.30.110.10">
    <property type="entry name" value="Electron Transport, Fmn-binding Protein, Chain A"/>
    <property type="match status" value="1"/>
</dbReference>